<sequence length="45" mass="5047">MLMSSIICLFQSNIELTSDKTNKLAFKIDAKPVSNTSELTLFKKP</sequence>
<evidence type="ECO:0000313" key="2">
    <source>
        <dbReference type="Proteomes" id="UP000516346"/>
    </source>
</evidence>
<reference evidence="1 2" key="1">
    <citation type="submission" date="2020-09" db="EMBL/GenBank/DDBJ databases">
        <title>Genome sequence of the banana aphid, Pentalonia nigronervosa Coquerel (Hemiptera: Aphididae) and its symbionts.</title>
        <authorList>
            <person name="Mathers T.C."/>
            <person name="Mugford S.T."/>
            <person name="Hogenhout S.A."/>
            <person name="Tripathi L."/>
        </authorList>
    </citation>
    <scope>NUCLEOTIDE SEQUENCE [LARGE SCALE GENOMIC DNA]</scope>
    <source>
        <strain evidence="1">Ba4</strain>
    </source>
</reference>
<dbReference type="Proteomes" id="UP000516346">
    <property type="component" value="Chromosome"/>
</dbReference>
<proteinExistence type="predicted"/>
<dbReference type="AlphaFoldDB" id="A0A7H1AZ93"/>
<dbReference type="EMBL" id="CP061275">
    <property type="protein sequence ID" value="QNS01798.1"/>
    <property type="molecule type" value="Genomic_DNA"/>
</dbReference>
<accession>A0A7H1AZ93</accession>
<protein>
    <submittedName>
        <fullName evidence="1">Uncharacterized protein</fullName>
    </submittedName>
</protein>
<evidence type="ECO:0000313" key="1">
    <source>
        <dbReference type="EMBL" id="QNS01798.1"/>
    </source>
</evidence>
<organism evidence="1 2">
    <name type="scientific">Buchnera aphidicola</name>
    <name type="common">Pentalonia nigronervosa</name>
    <dbReference type="NCBI Taxonomy" id="1309793"/>
    <lineage>
        <taxon>Bacteria</taxon>
        <taxon>Pseudomonadati</taxon>
        <taxon>Pseudomonadota</taxon>
        <taxon>Gammaproteobacteria</taxon>
        <taxon>Enterobacterales</taxon>
        <taxon>Erwiniaceae</taxon>
        <taxon>Buchnera</taxon>
    </lineage>
</organism>
<gene>
    <name evidence="1" type="ORF">ICW73_02370</name>
</gene>
<name>A0A7H1AZ93_9GAMM</name>